<dbReference type="Gene3D" id="1.10.10.10">
    <property type="entry name" value="Winged helix-like DNA-binding domain superfamily/Winged helix DNA-binding domain"/>
    <property type="match status" value="1"/>
</dbReference>
<keyword evidence="2" id="KW-0805">Transcription regulation</keyword>
<gene>
    <name evidence="5" type="ORF">RD2015_438</name>
</gene>
<accession>A0A0U3M8L8</accession>
<dbReference type="CDD" id="cd08474">
    <property type="entry name" value="PBP2_CrgA_like_5"/>
    <property type="match status" value="1"/>
</dbReference>
<dbReference type="Pfam" id="PF00126">
    <property type="entry name" value="HTH_1"/>
    <property type="match status" value="1"/>
</dbReference>
<dbReference type="Pfam" id="PF03466">
    <property type="entry name" value="LysR_substrate"/>
    <property type="match status" value="1"/>
</dbReference>
<dbReference type="AlphaFoldDB" id="A0A0U3M8L8"/>
<dbReference type="GO" id="GO:0043565">
    <property type="term" value="F:sequence-specific DNA binding"/>
    <property type="evidence" value="ECO:0007669"/>
    <property type="project" value="TreeGrafter"/>
</dbReference>
<evidence type="ECO:0000313" key="6">
    <source>
        <dbReference type="Proteomes" id="UP000060699"/>
    </source>
</evidence>
<dbReference type="SUPFAM" id="SSF46785">
    <property type="entry name" value="Winged helix' DNA-binding domain"/>
    <property type="match status" value="1"/>
</dbReference>
<dbReference type="InterPro" id="IPR000847">
    <property type="entry name" value="LysR_HTH_N"/>
</dbReference>
<protein>
    <submittedName>
        <fullName evidence="5">Transcriptional regulator, LysR family</fullName>
    </submittedName>
</protein>
<dbReference type="InterPro" id="IPR005119">
    <property type="entry name" value="LysR_subst-bd"/>
</dbReference>
<evidence type="ECO:0000256" key="2">
    <source>
        <dbReference type="ARBA" id="ARBA00023015"/>
    </source>
</evidence>
<keyword evidence="6" id="KW-1185">Reference proteome</keyword>
<dbReference type="PANTHER" id="PTHR30537">
    <property type="entry name" value="HTH-TYPE TRANSCRIPTIONAL REGULATOR"/>
    <property type="match status" value="1"/>
</dbReference>
<dbReference type="FunFam" id="1.10.10.10:FF:000001">
    <property type="entry name" value="LysR family transcriptional regulator"/>
    <property type="match status" value="1"/>
</dbReference>
<dbReference type="KEGG" id="rdp:RD2015_438"/>
<dbReference type="EMBL" id="CP013729">
    <property type="protein sequence ID" value="ALV04941.1"/>
    <property type="molecule type" value="Genomic_DNA"/>
</dbReference>
<keyword evidence="4" id="KW-0804">Transcription</keyword>
<dbReference type="GO" id="GO:0006351">
    <property type="term" value="P:DNA-templated transcription"/>
    <property type="evidence" value="ECO:0007669"/>
    <property type="project" value="TreeGrafter"/>
</dbReference>
<name>A0A0U3M8L8_9BURK</name>
<dbReference type="InterPro" id="IPR058163">
    <property type="entry name" value="LysR-type_TF_proteobact-type"/>
</dbReference>
<evidence type="ECO:0000256" key="4">
    <source>
        <dbReference type="ARBA" id="ARBA00023163"/>
    </source>
</evidence>
<dbReference type="PANTHER" id="PTHR30537:SF1">
    <property type="entry name" value="HTH-TYPE TRANSCRIPTIONAL REGULATOR PGRR"/>
    <property type="match status" value="1"/>
</dbReference>
<reference evidence="5 6" key="1">
    <citation type="submission" date="2015-12" db="EMBL/GenBank/DDBJ databases">
        <title>Complete genome of Roseateles depolymerans KCTC 42856.</title>
        <authorList>
            <person name="Kim K.M."/>
        </authorList>
    </citation>
    <scope>NUCLEOTIDE SEQUENCE [LARGE SCALE GENOMIC DNA]</scope>
    <source>
        <strain evidence="5 6">KCTC 42856</strain>
    </source>
</reference>
<comment type="similarity">
    <text evidence="1">Belongs to the LysR transcriptional regulatory family.</text>
</comment>
<dbReference type="InterPro" id="IPR036390">
    <property type="entry name" value="WH_DNA-bd_sf"/>
</dbReference>
<sequence length="313" mass="33610">MGVRRGLGMRRTDLSGLQAVAAVAARQSFRAAAADLGQSASAVSHAVSALEARMGVRLFHRTTRSVALSEAGREFLARIAPALQEIEGAMDATRAQSPRLAGTLRINTSEAAAHQLLASCLPEYLQRYPDMQVDVVTEGRMVDIVAEGFDAGIRLASSVPQDMVAARFGPEQGFVVVGSPAYLRDRPAPTTPHDLSSHRCIRNRLASGALWRWEFIRQGETVSLDVDGPLTLDDNGLRLQAALAGIGLVYINAWAARPHLQAGRLVQVLQDWTPGVGRLALYYPGQRLAPAGLRALVALLREVDAREGDNPPG</sequence>
<proteinExistence type="inferred from homology"/>
<dbReference type="InterPro" id="IPR036388">
    <property type="entry name" value="WH-like_DNA-bd_sf"/>
</dbReference>
<evidence type="ECO:0000256" key="1">
    <source>
        <dbReference type="ARBA" id="ARBA00009437"/>
    </source>
</evidence>
<dbReference type="STRING" id="76731.RD2015_438"/>
<organism evidence="5 6">
    <name type="scientific">Roseateles depolymerans</name>
    <dbReference type="NCBI Taxonomy" id="76731"/>
    <lineage>
        <taxon>Bacteria</taxon>
        <taxon>Pseudomonadati</taxon>
        <taxon>Pseudomonadota</taxon>
        <taxon>Betaproteobacteria</taxon>
        <taxon>Burkholderiales</taxon>
        <taxon>Sphaerotilaceae</taxon>
        <taxon>Roseateles</taxon>
    </lineage>
</organism>
<dbReference type="Proteomes" id="UP000060699">
    <property type="component" value="Chromosome"/>
</dbReference>
<keyword evidence="3" id="KW-0238">DNA-binding</keyword>
<dbReference type="PROSITE" id="PS50931">
    <property type="entry name" value="HTH_LYSR"/>
    <property type="match status" value="1"/>
</dbReference>
<evidence type="ECO:0000256" key="3">
    <source>
        <dbReference type="ARBA" id="ARBA00023125"/>
    </source>
</evidence>
<evidence type="ECO:0000313" key="5">
    <source>
        <dbReference type="EMBL" id="ALV04941.1"/>
    </source>
</evidence>
<dbReference type="SUPFAM" id="SSF53850">
    <property type="entry name" value="Periplasmic binding protein-like II"/>
    <property type="match status" value="1"/>
</dbReference>
<dbReference type="Gene3D" id="3.40.190.290">
    <property type="match status" value="1"/>
</dbReference>
<dbReference type="GO" id="GO:0003700">
    <property type="term" value="F:DNA-binding transcription factor activity"/>
    <property type="evidence" value="ECO:0007669"/>
    <property type="project" value="InterPro"/>
</dbReference>